<feature type="region of interest" description="Disordered" evidence="1">
    <location>
        <begin position="22"/>
        <end position="138"/>
    </location>
</feature>
<protein>
    <submittedName>
        <fullName evidence="2">Uncharacterized protein</fullName>
    </submittedName>
</protein>
<dbReference type="EMBL" id="QGKX02001290">
    <property type="protein sequence ID" value="KAF3535609.1"/>
    <property type="molecule type" value="Genomic_DNA"/>
</dbReference>
<gene>
    <name evidence="2" type="ORF">F2Q69_00020132</name>
</gene>
<dbReference type="AlphaFoldDB" id="A0A8S9PZ13"/>
<sequence>MERRELERIKAKKGTDHYSFMARLDRHGKPFGERVSTRQTRAPPPTPITMNGNPPTQTWIHKTTKEGSHEYSSPQYTQNRQTKARETQRGRDLFPQRSQGQWRAKQTVDLEEKSTKPVEQQDQGSRETVAPETLQINPNGMCIPTMEEVMEDLHHVTRQYLSCPDPVEAEARRQRVLLGDASGQMEETAVAIIAAETRRQALLSQSMGDESNPNTPPPRSKILLTRLYYSLHPQSPITQRIGRKTMQKKETQDCALYPERRNQLRKGQLKDLQS</sequence>
<accession>A0A8S9PZ13</accession>
<dbReference type="Proteomes" id="UP000712600">
    <property type="component" value="Unassembled WGS sequence"/>
</dbReference>
<feature type="region of interest" description="Disordered" evidence="1">
    <location>
        <begin position="241"/>
        <end position="274"/>
    </location>
</feature>
<feature type="compositionally biased region" description="Basic and acidic residues" evidence="1">
    <location>
        <begin position="23"/>
        <end position="36"/>
    </location>
</feature>
<evidence type="ECO:0000313" key="2">
    <source>
        <dbReference type="EMBL" id="KAF3535609.1"/>
    </source>
</evidence>
<feature type="compositionally biased region" description="Basic and acidic residues" evidence="1">
    <location>
        <begin position="247"/>
        <end position="262"/>
    </location>
</feature>
<proteinExistence type="predicted"/>
<evidence type="ECO:0000313" key="3">
    <source>
        <dbReference type="Proteomes" id="UP000712600"/>
    </source>
</evidence>
<comment type="caution">
    <text evidence="2">The sequence shown here is derived from an EMBL/GenBank/DDBJ whole genome shotgun (WGS) entry which is preliminary data.</text>
</comment>
<organism evidence="2 3">
    <name type="scientific">Brassica cretica</name>
    <name type="common">Mustard</name>
    <dbReference type="NCBI Taxonomy" id="69181"/>
    <lineage>
        <taxon>Eukaryota</taxon>
        <taxon>Viridiplantae</taxon>
        <taxon>Streptophyta</taxon>
        <taxon>Embryophyta</taxon>
        <taxon>Tracheophyta</taxon>
        <taxon>Spermatophyta</taxon>
        <taxon>Magnoliopsida</taxon>
        <taxon>eudicotyledons</taxon>
        <taxon>Gunneridae</taxon>
        <taxon>Pentapetalae</taxon>
        <taxon>rosids</taxon>
        <taxon>malvids</taxon>
        <taxon>Brassicales</taxon>
        <taxon>Brassicaceae</taxon>
        <taxon>Brassiceae</taxon>
        <taxon>Brassica</taxon>
    </lineage>
</organism>
<evidence type="ECO:0000256" key="1">
    <source>
        <dbReference type="SAM" id="MobiDB-lite"/>
    </source>
</evidence>
<name>A0A8S9PZ13_BRACR</name>
<reference evidence="2" key="1">
    <citation type="submission" date="2019-12" db="EMBL/GenBank/DDBJ databases">
        <title>Genome sequencing and annotation of Brassica cretica.</title>
        <authorList>
            <person name="Studholme D.J."/>
            <person name="Sarris P."/>
        </authorList>
    </citation>
    <scope>NUCLEOTIDE SEQUENCE</scope>
    <source>
        <strain evidence="2">PFS-109/04</strain>
        <tissue evidence="2">Leaf</tissue>
    </source>
</reference>
<feature type="compositionally biased region" description="Polar residues" evidence="1">
    <location>
        <begin position="70"/>
        <end position="81"/>
    </location>
</feature>
<feature type="compositionally biased region" description="Polar residues" evidence="1">
    <location>
        <begin position="48"/>
        <end position="61"/>
    </location>
</feature>
<feature type="compositionally biased region" description="Basic and acidic residues" evidence="1">
    <location>
        <begin position="106"/>
        <end position="116"/>
    </location>
</feature>
<feature type="compositionally biased region" description="Basic and acidic residues" evidence="1">
    <location>
        <begin position="83"/>
        <end position="94"/>
    </location>
</feature>